<dbReference type="Pfam" id="PF12518">
    <property type="entry name" value="DUF3721"/>
    <property type="match status" value="1"/>
</dbReference>
<dbReference type="KEGG" id="cgc:Cyagr_3387"/>
<dbReference type="HOGENOM" id="CLU_193090_0_0_3"/>
<dbReference type="InterPro" id="IPR022196">
    <property type="entry name" value="DUF3721"/>
</dbReference>
<evidence type="ECO:0008006" key="4">
    <source>
        <dbReference type="Google" id="ProtNLM"/>
    </source>
</evidence>
<dbReference type="Proteomes" id="UP000010388">
    <property type="component" value="Chromosome"/>
</dbReference>
<gene>
    <name evidence="2" type="ordered locus">Cyagr_3387</name>
</gene>
<dbReference type="OrthoDB" id="561056at2"/>
<organism evidence="2 3">
    <name type="scientific">Cyanobium gracile (strain ATCC 27147 / PCC 6307)</name>
    <dbReference type="NCBI Taxonomy" id="292564"/>
    <lineage>
        <taxon>Bacteria</taxon>
        <taxon>Bacillati</taxon>
        <taxon>Cyanobacteriota</taxon>
        <taxon>Cyanophyceae</taxon>
        <taxon>Synechococcales</taxon>
        <taxon>Prochlorococcaceae</taxon>
        <taxon>Cyanobium</taxon>
    </lineage>
</organism>
<sequence>MNRLTLVLVLLAAGCLASGTARAQDYDMFPSKAAAEQRAKELKCSGVFAMGKDWMPCQNFEAYQKAVSKEK</sequence>
<proteinExistence type="predicted"/>
<reference evidence="3" key="1">
    <citation type="journal article" date="2013" name="Proc. Natl. Acad. Sci. U.S.A.">
        <title>Improving the coverage of the cyanobacterial phylum using diversity-driven genome sequencing.</title>
        <authorList>
            <person name="Shih P.M."/>
            <person name="Wu D."/>
            <person name="Latifi A."/>
            <person name="Axen S.D."/>
            <person name="Fewer D.P."/>
            <person name="Talla E."/>
            <person name="Calteau A."/>
            <person name="Cai F."/>
            <person name="Tandeau de Marsac N."/>
            <person name="Rippka R."/>
            <person name="Herdman M."/>
            <person name="Sivonen K."/>
            <person name="Coursin T."/>
            <person name="Laurent T."/>
            <person name="Goodwin L."/>
            <person name="Nolan M."/>
            <person name="Davenport K.W."/>
            <person name="Han C.S."/>
            <person name="Rubin E.M."/>
            <person name="Eisen J.A."/>
            <person name="Woyke T."/>
            <person name="Gugger M."/>
            <person name="Kerfeld C.A."/>
        </authorList>
    </citation>
    <scope>NUCLEOTIDE SEQUENCE [LARGE SCALE GENOMIC DNA]</scope>
    <source>
        <strain evidence="3">ATCC 27147 / PCC 6307</strain>
    </source>
</reference>
<evidence type="ECO:0000256" key="1">
    <source>
        <dbReference type="SAM" id="SignalP"/>
    </source>
</evidence>
<protein>
    <recommendedName>
        <fullName evidence="4">Gibberellin regulated protein</fullName>
    </recommendedName>
</protein>
<dbReference type="STRING" id="292564.Cyagr_3387"/>
<dbReference type="PROSITE" id="PS51257">
    <property type="entry name" value="PROKAR_LIPOPROTEIN"/>
    <property type="match status" value="1"/>
</dbReference>
<feature type="chain" id="PRO_5003934590" description="Gibberellin regulated protein" evidence="1">
    <location>
        <begin position="24"/>
        <end position="71"/>
    </location>
</feature>
<accession>K9PAS0</accession>
<dbReference type="EMBL" id="CP003495">
    <property type="protein sequence ID" value="AFY30452.1"/>
    <property type="molecule type" value="Genomic_DNA"/>
</dbReference>
<evidence type="ECO:0000313" key="2">
    <source>
        <dbReference type="EMBL" id="AFY30452.1"/>
    </source>
</evidence>
<evidence type="ECO:0000313" key="3">
    <source>
        <dbReference type="Proteomes" id="UP000010388"/>
    </source>
</evidence>
<keyword evidence="1" id="KW-0732">Signal</keyword>
<name>K9PAS0_CYAGP</name>
<feature type="signal peptide" evidence="1">
    <location>
        <begin position="1"/>
        <end position="23"/>
    </location>
</feature>
<dbReference type="AlphaFoldDB" id="K9PAS0"/>